<dbReference type="RefSeq" id="WP_054534234.1">
    <property type="nucleotide sequence ID" value="NZ_LGKP01000015.1"/>
</dbReference>
<sequence length="444" mass="46515">MNNRRLALLVSLCAVLLGFAVAKRPDVTSAKVLLTQTPSGSTIVPSMTVTPTATATPSCFPRGENSQARVPNLTPTLPPSGTPTITATADPCFVQPELILSGPSQVVVGQVFTLSIQYINLGMPYASIGFNNSSLAQFDPALTMPCKYNEHPTGCSAITIRATNVGTLIINATATGESYNHGWYWGWGSARAPLVVTISDPNATPTVTPSNPCVTPTVTPTPNLGQRQAPQLTQTPSNPCLTPTFTPTPTGTRTATPTFPSYPCYTPTTLPMQQAPQVTQAPCTPTPTMAITPCPTNLVLNASPCVGTPTNTPASGSPTVTPIVKELILSAPNLVNVGDAFSLTIQYVNIGVPYTGITLSPTGTVQFDPPLTMPCKFNEHPTHCRKIGLRAIAPGTIEIDAGATGEVPIAGGGWAWGSAQARNPITVRVLVLDHKTFIPIVKTQ</sequence>
<dbReference type="Proteomes" id="UP000050277">
    <property type="component" value="Unassembled WGS sequence"/>
</dbReference>
<proteinExistence type="predicted"/>
<feature type="chain" id="PRO_5006133933" description="DUF11 domain-containing protein" evidence="2">
    <location>
        <begin position="23"/>
        <end position="444"/>
    </location>
</feature>
<dbReference type="STRING" id="70996.SE18_09640"/>
<dbReference type="PATRIC" id="fig|70996.4.peg.4491"/>
<protein>
    <recommendedName>
        <fullName evidence="5">DUF11 domain-containing protein</fullName>
    </recommendedName>
</protein>
<keyword evidence="4" id="KW-1185">Reference proteome</keyword>
<keyword evidence="2" id="KW-0732">Signal</keyword>
<organism evidence="3 4">
    <name type="scientific">Herpetosiphon geysericola</name>
    <dbReference type="NCBI Taxonomy" id="70996"/>
    <lineage>
        <taxon>Bacteria</taxon>
        <taxon>Bacillati</taxon>
        <taxon>Chloroflexota</taxon>
        <taxon>Chloroflexia</taxon>
        <taxon>Herpetosiphonales</taxon>
        <taxon>Herpetosiphonaceae</taxon>
        <taxon>Herpetosiphon</taxon>
    </lineage>
</organism>
<evidence type="ECO:0000256" key="2">
    <source>
        <dbReference type="SAM" id="SignalP"/>
    </source>
</evidence>
<dbReference type="AlphaFoldDB" id="A0A0P6YV05"/>
<evidence type="ECO:0000256" key="1">
    <source>
        <dbReference type="SAM" id="MobiDB-lite"/>
    </source>
</evidence>
<feature type="signal peptide" evidence="2">
    <location>
        <begin position="1"/>
        <end position="22"/>
    </location>
</feature>
<gene>
    <name evidence="3" type="ORF">SE18_09640</name>
</gene>
<feature type="region of interest" description="Disordered" evidence="1">
    <location>
        <begin position="61"/>
        <end position="81"/>
    </location>
</feature>
<reference evidence="3 4" key="1">
    <citation type="submission" date="2015-07" db="EMBL/GenBank/DDBJ databases">
        <title>Whole genome sequence of Herpetosiphon geysericola DSM 7119.</title>
        <authorList>
            <person name="Hemp J."/>
            <person name="Ward L.M."/>
            <person name="Pace L.A."/>
            <person name="Fischer W.W."/>
        </authorList>
    </citation>
    <scope>NUCLEOTIDE SEQUENCE [LARGE SCALE GENOMIC DNA]</scope>
    <source>
        <strain evidence="3 4">DSM 7119</strain>
    </source>
</reference>
<accession>A0A0P6YV05</accession>
<comment type="caution">
    <text evidence="3">The sequence shown here is derived from an EMBL/GenBank/DDBJ whole genome shotgun (WGS) entry which is preliminary data.</text>
</comment>
<name>A0A0P6YV05_9CHLR</name>
<evidence type="ECO:0000313" key="3">
    <source>
        <dbReference type="EMBL" id="KPL88916.1"/>
    </source>
</evidence>
<evidence type="ECO:0008006" key="5">
    <source>
        <dbReference type="Google" id="ProtNLM"/>
    </source>
</evidence>
<evidence type="ECO:0000313" key="4">
    <source>
        <dbReference type="Proteomes" id="UP000050277"/>
    </source>
</evidence>
<dbReference type="EMBL" id="LGKP01000015">
    <property type="protein sequence ID" value="KPL88916.1"/>
    <property type="molecule type" value="Genomic_DNA"/>
</dbReference>
<dbReference type="OrthoDB" id="9817504at2"/>